<dbReference type="SMART" id="SM00353">
    <property type="entry name" value="HLH"/>
    <property type="match status" value="1"/>
</dbReference>
<evidence type="ECO:0000313" key="12">
    <source>
        <dbReference type="EMBL" id="CAK6965395.1"/>
    </source>
</evidence>
<dbReference type="SMART" id="SM00511">
    <property type="entry name" value="ORANGE"/>
    <property type="match status" value="1"/>
</dbReference>
<dbReference type="PANTHER" id="PTHR10985">
    <property type="entry name" value="BASIC HELIX-LOOP-HELIX TRANSCRIPTION FACTOR, HES-RELATED"/>
    <property type="match status" value="1"/>
</dbReference>
<feature type="domain" description="C-type lectin" evidence="9">
    <location>
        <begin position="12"/>
        <end position="126"/>
    </location>
</feature>
<dbReference type="AlphaFoldDB" id="A0AAV1P2D5"/>
<evidence type="ECO:0000256" key="2">
    <source>
        <dbReference type="ARBA" id="ARBA00022491"/>
    </source>
</evidence>
<evidence type="ECO:0000259" key="11">
    <source>
        <dbReference type="PROSITE" id="PS51054"/>
    </source>
</evidence>
<name>A0AAV1P2D5_SCOSC</name>
<evidence type="ECO:0000256" key="4">
    <source>
        <dbReference type="ARBA" id="ARBA00023125"/>
    </source>
</evidence>
<keyword evidence="2" id="KW-0678">Repressor</keyword>
<dbReference type="Gene3D" id="3.10.100.10">
    <property type="entry name" value="Mannose-Binding Protein A, subunit A"/>
    <property type="match status" value="1"/>
</dbReference>
<keyword evidence="6" id="KW-0804">Transcription</keyword>
<dbReference type="Pfam" id="PF00059">
    <property type="entry name" value="Lectin_C"/>
    <property type="match status" value="1"/>
</dbReference>
<protein>
    <submittedName>
        <fullName evidence="12">Hairy-related 8.2</fullName>
    </submittedName>
</protein>
<feature type="domain" description="BHLH" evidence="10">
    <location>
        <begin position="155"/>
        <end position="209"/>
    </location>
</feature>
<dbReference type="PROSITE" id="PS00615">
    <property type="entry name" value="C_TYPE_LECTIN_1"/>
    <property type="match status" value="1"/>
</dbReference>
<accession>A0AAV1P2D5</accession>
<dbReference type="SUPFAM" id="SSF47459">
    <property type="entry name" value="HLH, helix-loop-helix DNA-binding domain"/>
    <property type="match status" value="1"/>
</dbReference>
<organism evidence="12 13">
    <name type="scientific">Scomber scombrus</name>
    <name type="common">Atlantic mackerel</name>
    <name type="synonym">Scomber vernalis</name>
    <dbReference type="NCBI Taxonomy" id="13677"/>
    <lineage>
        <taxon>Eukaryota</taxon>
        <taxon>Metazoa</taxon>
        <taxon>Chordata</taxon>
        <taxon>Craniata</taxon>
        <taxon>Vertebrata</taxon>
        <taxon>Euteleostomi</taxon>
        <taxon>Actinopterygii</taxon>
        <taxon>Neopterygii</taxon>
        <taxon>Teleostei</taxon>
        <taxon>Neoteleostei</taxon>
        <taxon>Acanthomorphata</taxon>
        <taxon>Pelagiaria</taxon>
        <taxon>Scombriformes</taxon>
        <taxon>Scombridae</taxon>
        <taxon>Scomber</taxon>
    </lineage>
</organism>
<dbReference type="GO" id="GO:0046983">
    <property type="term" value="F:protein dimerization activity"/>
    <property type="evidence" value="ECO:0007669"/>
    <property type="project" value="InterPro"/>
</dbReference>
<dbReference type="Pfam" id="PF07527">
    <property type="entry name" value="Hairy_orange"/>
    <property type="match status" value="1"/>
</dbReference>
<proteinExistence type="predicted"/>
<dbReference type="SMART" id="SM00034">
    <property type="entry name" value="CLECT"/>
    <property type="match status" value="1"/>
</dbReference>
<dbReference type="InterPro" id="IPR001304">
    <property type="entry name" value="C-type_lectin-like"/>
</dbReference>
<dbReference type="Pfam" id="PF00010">
    <property type="entry name" value="HLH"/>
    <property type="match status" value="1"/>
</dbReference>
<dbReference type="GO" id="GO:0003677">
    <property type="term" value="F:DNA binding"/>
    <property type="evidence" value="ECO:0007669"/>
    <property type="project" value="UniProtKB-KW"/>
</dbReference>
<evidence type="ECO:0000256" key="5">
    <source>
        <dbReference type="ARBA" id="ARBA00023157"/>
    </source>
</evidence>
<evidence type="ECO:0000259" key="9">
    <source>
        <dbReference type="PROSITE" id="PS50041"/>
    </source>
</evidence>
<dbReference type="InterPro" id="IPR016186">
    <property type="entry name" value="C-type_lectin-like/link_sf"/>
</dbReference>
<gene>
    <name evidence="12" type="ORF">FSCOSCO3_A011273</name>
</gene>
<comment type="caution">
    <text evidence="12">The sequence shown here is derived from an EMBL/GenBank/DDBJ whole genome shotgun (WGS) entry which is preliminary data.</text>
</comment>
<sequence>MCILSLSSHQFYHLVKDVKNWAEAQRYCREKYTDLVTINSGEDIVRQSHMLGDHRDEVWIGFYCPIDNWKWSLERKGFYGEKEAELRLWYRSEPNDFNGEFVCADLSPIGAWSDYDCYGKRPFICYNGRVPRLLNGASDLSVLTDGKPCVGKSSSQRMRKPLIERKRRERINNCLDQLKETVIGAFRLDQSKLEKADILEMTVKHLQNIQSNNLHDPTLGLEAQQKYSTGYIQCMHEVHNMLLSCEWMDKTLGSRLLNHLLKSLPRSTYERPLQATPRHDVPPLASQATGLPSTPLRGDPLPSRQLQTEGPTCQVTGRQERAALHSSHLGMLEMWRPW</sequence>
<keyword evidence="4" id="KW-0238">DNA-binding</keyword>
<dbReference type="InterPro" id="IPR050370">
    <property type="entry name" value="HES_HEY"/>
</dbReference>
<keyword evidence="5" id="KW-1015">Disulfide bond</keyword>
<feature type="region of interest" description="Disordered" evidence="8">
    <location>
        <begin position="273"/>
        <end position="312"/>
    </location>
</feature>
<dbReference type="CDD" id="cd11410">
    <property type="entry name" value="bHLH_O_HES"/>
    <property type="match status" value="1"/>
</dbReference>
<comment type="subcellular location">
    <subcellularLocation>
        <location evidence="1">Nucleus</location>
    </subcellularLocation>
</comment>
<dbReference type="SUPFAM" id="SSF56436">
    <property type="entry name" value="C-type lectin-like"/>
    <property type="match status" value="1"/>
</dbReference>
<dbReference type="PROSITE" id="PS51054">
    <property type="entry name" value="ORANGE"/>
    <property type="match status" value="1"/>
</dbReference>
<evidence type="ECO:0000256" key="1">
    <source>
        <dbReference type="ARBA" id="ARBA00004123"/>
    </source>
</evidence>
<dbReference type="InterPro" id="IPR018378">
    <property type="entry name" value="C-type_lectin_CS"/>
</dbReference>
<reference evidence="12 13" key="1">
    <citation type="submission" date="2024-01" db="EMBL/GenBank/DDBJ databases">
        <authorList>
            <person name="Alioto T."/>
            <person name="Alioto T."/>
            <person name="Gomez Garrido J."/>
        </authorList>
    </citation>
    <scope>NUCLEOTIDE SEQUENCE [LARGE SCALE GENOMIC DNA]</scope>
</reference>
<evidence type="ECO:0000256" key="6">
    <source>
        <dbReference type="ARBA" id="ARBA00023163"/>
    </source>
</evidence>
<keyword evidence="13" id="KW-1185">Reference proteome</keyword>
<dbReference type="InterPro" id="IPR003650">
    <property type="entry name" value="Orange_dom"/>
</dbReference>
<evidence type="ECO:0000256" key="8">
    <source>
        <dbReference type="SAM" id="MobiDB-lite"/>
    </source>
</evidence>
<dbReference type="GO" id="GO:0005634">
    <property type="term" value="C:nucleus"/>
    <property type="evidence" value="ECO:0007669"/>
    <property type="project" value="UniProtKB-SubCell"/>
</dbReference>
<evidence type="ECO:0000256" key="7">
    <source>
        <dbReference type="ARBA" id="ARBA00023242"/>
    </source>
</evidence>
<dbReference type="PROSITE" id="PS50041">
    <property type="entry name" value="C_TYPE_LECTIN_2"/>
    <property type="match status" value="1"/>
</dbReference>
<feature type="domain" description="Orange" evidence="11">
    <location>
        <begin position="227"/>
        <end position="260"/>
    </location>
</feature>
<dbReference type="Gene3D" id="4.10.280.10">
    <property type="entry name" value="Helix-loop-helix DNA-binding domain"/>
    <property type="match status" value="1"/>
</dbReference>
<dbReference type="InterPro" id="IPR011598">
    <property type="entry name" value="bHLH_dom"/>
</dbReference>
<dbReference type="SUPFAM" id="SSF158457">
    <property type="entry name" value="Orange domain-like"/>
    <property type="match status" value="1"/>
</dbReference>
<dbReference type="Proteomes" id="UP001314229">
    <property type="component" value="Unassembled WGS sequence"/>
</dbReference>
<dbReference type="InterPro" id="IPR036638">
    <property type="entry name" value="HLH_DNA-bd_sf"/>
</dbReference>
<dbReference type="PROSITE" id="PS50888">
    <property type="entry name" value="BHLH"/>
    <property type="match status" value="1"/>
</dbReference>
<keyword evidence="3" id="KW-0805">Transcription regulation</keyword>
<dbReference type="GO" id="GO:0006355">
    <property type="term" value="P:regulation of DNA-templated transcription"/>
    <property type="evidence" value="ECO:0007669"/>
    <property type="project" value="InterPro"/>
</dbReference>
<dbReference type="FunFam" id="4.10.280.10:FF:000009">
    <property type="entry name" value="Transcription factor HES-1"/>
    <property type="match status" value="1"/>
</dbReference>
<dbReference type="EMBL" id="CAWUFR010000083">
    <property type="protein sequence ID" value="CAK6965395.1"/>
    <property type="molecule type" value="Genomic_DNA"/>
</dbReference>
<keyword evidence="7" id="KW-0539">Nucleus</keyword>
<evidence type="ECO:0000259" key="10">
    <source>
        <dbReference type="PROSITE" id="PS50888"/>
    </source>
</evidence>
<evidence type="ECO:0000256" key="3">
    <source>
        <dbReference type="ARBA" id="ARBA00023015"/>
    </source>
</evidence>
<evidence type="ECO:0000313" key="13">
    <source>
        <dbReference type="Proteomes" id="UP001314229"/>
    </source>
</evidence>
<dbReference type="InterPro" id="IPR016187">
    <property type="entry name" value="CTDL_fold"/>
</dbReference>